<sequence>MWIDQLSKPETIILAVAVGGILYSIMKLRGKGFTMVRE</sequence>
<proteinExistence type="predicted"/>
<accession>A0A0F9ISU8</accession>
<evidence type="ECO:0000313" key="2">
    <source>
        <dbReference type="EMBL" id="KKM60433.1"/>
    </source>
</evidence>
<dbReference type="AlphaFoldDB" id="A0A0F9ISU8"/>
<feature type="transmembrane region" description="Helical" evidence="1">
    <location>
        <begin position="12"/>
        <end position="28"/>
    </location>
</feature>
<keyword evidence="1" id="KW-0812">Transmembrane</keyword>
<evidence type="ECO:0000256" key="1">
    <source>
        <dbReference type="SAM" id="Phobius"/>
    </source>
</evidence>
<organism evidence="2">
    <name type="scientific">marine sediment metagenome</name>
    <dbReference type="NCBI Taxonomy" id="412755"/>
    <lineage>
        <taxon>unclassified sequences</taxon>
        <taxon>metagenomes</taxon>
        <taxon>ecological metagenomes</taxon>
    </lineage>
</organism>
<comment type="caution">
    <text evidence="2">The sequence shown here is derived from an EMBL/GenBank/DDBJ whole genome shotgun (WGS) entry which is preliminary data.</text>
</comment>
<protein>
    <submittedName>
        <fullName evidence="2">Uncharacterized protein</fullName>
    </submittedName>
</protein>
<keyword evidence="1" id="KW-0472">Membrane</keyword>
<reference evidence="2" key="1">
    <citation type="journal article" date="2015" name="Nature">
        <title>Complex archaea that bridge the gap between prokaryotes and eukaryotes.</title>
        <authorList>
            <person name="Spang A."/>
            <person name="Saw J.H."/>
            <person name="Jorgensen S.L."/>
            <person name="Zaremba-Niedzwiedzka K."/>
            <person name="Martijn J."/>
            <person name="Lind A.E."/>
            <person name="van Eijk R."/>
            <person name="Schleper C."/>
            <person name="Guy L."/>
            <person name="Ettema T.J."/>
        </authorList>
    </citation>
    <scope>NUCLEOTIDE SEQUENCE</scope>
</reference>
<name>A0A0F9ISU8_9ZZZZ</name>
<gene>
    <name evidence="2" type="ORF">LCGC14_1541870</name>
</gene>
<dbReference type="EMBL" id="LAZR01011680">
    <property type="protein sequence ID" value="KKM60433.1"/>
    <property type="molecule type" value="Genomic_DNA"/>
</dbReference>
<keyword evidence="1" id="KW-1133">Transmembrane helix</keyword>